<accession>A0A1K2HG17</accession>
<organism evidence="3 4">
    <name type="scientific">Chitinimonas taiwanensis DSM 18899</name>
    <dbReference type="NCBI Taxonomy" id="1121279"/>
    <lineage>
        <taxon>Bacteria</taxon>
        <taxon>Pseudomonadati</taxon>
        <taxon>Pseudomonadota</taxon>
        <taxon>Betaproteobacteria</taxon>
        <taxon>Neisseriales</taxon>
        <taxon>Chitinibacteraceae</taxon>
        <taxon>Chitinimonas</taxon>
    </lineage>
</organism>
<dbReference type="STRING" id="1121279.SAMN02745887_01677"/>
<evidence type="ECO:0000256" key="1">
    <source>
        <dbReference type="SAM" id="MobiDB-lite"/>
    </source>
</evidence>
<reference evidence="3 4" key="1">
    <citation type="submission" date="2016-11" db="EMBL/GenBank/DDBJ databases">
        <authorList>
            <person name="Jaros S."/>
            <person name="Januszkiewicz K."/>
            <person name="Wedrychowicz H."/>
        </authorList>
    </citation>
    <scope>NUCLEOTIDE SEQUENCE [LARGE SCALE GENOMIC DNA]</scope>
    <source>
        <strain evidence="3 4">DSM 18899</strain>
    </source>
</reference>
<dbReference type="RefSeq" id="WP_072428204.1">
    <property type="nucleotide sequence ID" value="NZ_FPKR01000006.1"/>
</dbReference>
<dbReference type="InterPro" id="IPR011723">
    <property type="entry name" value="Znf/thioredoxin_put"/>
</dbReference>
<gene>
    <name evidence="3" type="ORF">SAMN02745887_01677</name>
</gene>
<protein>
    <submittedName>
        <fullName evidence="3">MJ0042 family finger-like domain-containing protein</fullName>
    </submittedName>
</protein>
<feature type="region of interest" description="Disordered" evidence="1">
    <location>
        <begin position="147"/>
        <end position="176"/>
    </location>
</feature>
<evidence type="ECO:0000313" key="3">
    <source>
        <dbReference type="EMBL" id="SFZ75667.1"/>
    </source>
</evidence>
<keyword evidence="4" id="KW-1185">Reference proteome</keyword>
<dbReference type="Pfam" id="PF13719">
    <property type="entry name" value="Zn_ribbon_5"/>
    <property type="match status" value="1"/>
</dbReference>
<sequence>MFHVTRCPNCRTSFRVTDAHLTAFDGKVRCGRCAFVFDARSHFVGDAAPETDKPASPATPSRPPQAAHSAAVVSAMPRATEREDDAYGLDSMASQLEAAAEVEDADLDHSLASQSLQQLASALAAHPTPAPAPKLHAHVNQGGMLELDLNFPPLGDEPLPKPTPAVSPAPSTPLAEPEEEVIHITAPSVQEDLSPEAFEHWAQQLNAQSEAQLAATLAPTLEEAPPPALEPAALEGTGTYRPILTKEDEELLRVPQAPSPWRWLWSLPALLAAVLLLGQLTLRYRTELAIQLPGMQPRLERLCELAGCTMELPARAELLRTEWNELIYVPEQKSLIQLNATLRNQARFDQALPLLELTLTDDSERIVARKVFGPDEYLAPQADGKPTPLPAALAAGADLRVFLQLDLGEMKSSGYSLYWFYPEAN</sequence>
<feature type="domain" description="Zinc finger/thioredoxin putative" evidence="2">
    <location>
        <begin position="5"/>
        <end position="39"/>
    </location>
</feature>
<dbReference type="Pfam" id="PF11906">
    <property type="entry name" value="DUF3426"/>
    <property type="match status" value="1"/>
</dbReference>
<evidence type="ECO:0000313" key="4">
    <source>
        <dbReference type="Proteomes" id="UP000186513"/>
    </source>
</evidence>
<dbReference type="NCBIfam" id="TIGR02098">
    <property type="entry name" value="MJ0042_CXXC"/>
    <property type="match status" value="1"/>
</dbReference>
<dbReference type="InterPro" id="IPR021834">
    <property type="entry name" value="DUF3426"/>
</dbReference>
<dbReference type="Proteomes" id="UP000186513">
    <property type="component" value="Unassembled WGS sequence"/>
</dbReference>
<name>A0A1K2HG17_9NEIS</name>
<proteinExistence type="predicted"/>
<dbReference type="EMBL" id="FPKR01000006">
    <property type="protein sequence ID" value="SFZ75667.1"/>
    <property type="molecule type" value="Genomic_DNA"/>
</dbReference>
<dbReference type="OrthoDB" id="5294582at2"/>
<evidence type="ECO:0000259" key="2">
    <source>
        <dbReference type="Pfam" id="PF13719"/>
    </source>
</evidence>
<dbReference type="AlphaFoldDB" id="A0A1K2HG17"/>
<feature type="compositionally biased region" description="Pro residues" evidence="1">
    <location>
        <begin position="160"/>
        <end position="171"/>
    </location>
</feature>
<feature type="region of interest" description="Disordered" evidence="1">
    <location>
        <begin position="46"/>
        <end position="69"/>
    </location>
</feature>